<reference evidence="3 4" key="1">
    <citation type="submission" date="2024-02" db="EMBL/GenBank/DDBJ databases">
        <title>First draft genome assembly of two strains of Seiridium cardinale.</title>
        <authorList>
            <person name="Emiliani G."/>
            <person name="Scali E."/>
        </authorList>
    </citation>
    <scope>NUCLEOTIDE SEQUENCE [LARGE SCALE GENOMIC DNA]</scope>
    <source>
        <strain evidence="3 4">BM-138-000479</strain>
    </source>
</reference>
<evidence type="ECO:0000259" key="2">
    <source>
        <dbReference type="SMART" id="SM00906"/>
    </source>
</evidence>
<accession>A0ABR2XJU1</accession>
<comment type="caution">
    <text evidence="3">The sequence shown here is derived from an EMBL/GenBank/DDBJ whole genome shotgun (WGS) entry which is preliminary data.</text>
</comment>
<dbReference type="InterPro" id="IPR007219">
    <property type="entry name" value="XnlR_reg_dom"/>
</dbReference>
<dbReference type="Proteomes" id="UP001465668">
    <property type="component" value="Unassembled WGS sequence"/>
</dbReference>
<evidence type="ECO:0000256" key="1">
    <source>
        <dbReference type="ARBA" id="ARBA00023242"/>
    </source>
</evidence>
<protein>
    <recommendedName>
        <fullName evidence="2">Xylanolytic transcriptional activator regulatory domain-containing protein</fullName>
    </recommendedName>
</protein>
<dbReference type="Pfam" id="PF04082">
    <property type="entry name" value="Fungal_trans"/>
    <property type="match status" value="1"/>
</dbReference>
<gene>
    <name evidence="3" type="ORF">SCAR479_09205</name>
</gene>
<evidence type="ECO:0000313" key="4">
    <source>
        <dbReference type="Proteomes" id="UP001465668"/>
    </source>
</evidence>
<evidence type="ECO:0000313" key="3">
    <source>
        <dbReference type="EMBL" id="KAK9774091.1"/>
    </source>
</evidence>
<name>A0ABR2XJU1_9PEZI</name>
<proteinExistence type="predicted"/>
<keyword evidence="1" id="KW-0539">Nucleus</keyword>
<sequence length="724" mass="79323">MADDTEAGPVRLAAVGSDRAPPCTAGLPVISVASERSSVIGTSLAPIVALLNELALLPDQVLEERDREYSFLLSSEYTTTLAICFSSLHAKSSLVTISEQKIDRIEDRLSSIESLLQNIVAPSASPGRAGSGVLSTALRFKRSNEEDVARPADEPIPLFEGGSSLAAHTTLVSNQVSHNVKQTSPAGLDNDIHAALSALRHIVESQYRKANGNEVGFSNQKALPQGGFRELPMPPLQLVLQILRDMKENGAKVPYALHCIFISVERFTEYCRQVYFAADEFDLATFIVVNGGLFHLFGGRALIPEELDDPDIRADFLYQYRSMCADNMVAALGSLSLFMPANAVNIEALLLGTNYAIEASRPSLAWKMSNVAAQMCQTLGYHQMPPLSDVSGDTTDYERRTDTFRYTYKLNKALALRLGRVSAFQDYDISIPLFSVDHCGGNLWRRVIAARVQHAKVQGEIYDQLYSSKALREPPEQRTQCAMALAESIKGMVRDLYNIRAEFGRVRDAASLTRTTEDASELILGSEMVSYHSSLTLIYRSVPQSAHGAGAFASECVEAARVAFQQHHECLRIAMSPIAQTGYIHWTLLFAPFTPLIVIFCHAIESLDEADLLQLEGFASSIEHVSPLSEAIEQLYRLAQALYNIALLYVKARKSQVGMQDTVPLERDFEAYLTQLGLTMPDTGHTAVSNAPNVPAQSAPLGGWFAGNVTMMGLLEEDLTGFFP</sequence>
<dbReference type="CDD" id="cd12148">
    <property type="entry name" value="fungal_TF_MHR"/>
    <property type="match status" value="1"/>
</dbReference>
<feature type="domain" description="Xylanolytic transcriptional activator regulatory" evidence="2">
    <location>
        <begin position="365"/>
        <end position="438"/>
    </location>
</feature>
<dbReference type="InterPro" id="IPR050987">
    <property type="entry name" value="AtrR-like"/>
</dbReference>
<keyword evidence="4" id="KW-1185">Reference proteome</keyword>
<dbReference type="EMBL" id="JARVKM010000044">
    <property type="protein sequence ID" value="KAK9774091.1"/>
    <property type="molecule type" value="Genomic_DNA"/>
</dbReference>
<organism evidence="3 4">
    <name type="scientific">Seiridium cardinale</name>
    <dbReference type="NCBI Taxonomy" id="138064"/>
    <lineage>
        <taxon>Eukaryota</taxon>
        <taxon>Fungi</taxon>
        <taxon>Dikarya</taxon>
        <taxon>Ascomycota</taxon>
        <taxon>Pezizomycotina</taxon>
        <taxon>Sordariomycetes</taxon>
        <taxon>Xylariomycetidae</taxon>
        <taxon>Amphisphaeriales</taxon>
        <taxon>Sporocadaceae</taxon>
        <taxon>Seiridium</taxon>
    </lineage>
</organism>
<dbReference type="SMART" id="SM00906">
    <property type="entry name" value="Fungal_trans"/>
    <property type="match status" value="1"/>
</dbReference>
<dbReference type="PANTHER" id="PTHR46910">
    <property type="entry name" value="TRANSCRIPTION FACTOR PDR1"/>
    <property type="match status" value="1"/>
</dbReference>
<dbReference type="PANTHER" id="PTHR46910:SF5">
    <property type="entry name" value="ZN(II)2CYS6 TRANSCRIPTION FACTOR (EUROFUNG)"/>
    <property type="match status" value="1"/>
</dbReference>